<dbReference type="AlphaFoldDB" id="A0A9X2HH63"/>
<protein>
    <submittedName>
        <fullName evidence="2">Uncharacterized protein</fullName>
    </submittedName>
</protein>
<sequence>MPQHEEMMRKARELVEGRLPLVHRMIELDADLRDAEARVAQLREDRRAQWRAAREGGWTEAELTSIGLEHPPEDEPRAAAPAPAPAAASASRSRDRGGRFRRDIRDFRQELRDAETDPEELTQTSELAGYEAVSR</sequence>
<evidence type="ECO:0000313" key="3">
    <source>
        <dbReference type="Proteomes" id="UP001139502"/>
    </source>
</evidence>
<dbReference type="RefSeq" id="WP_254165943.1">
    <property type="nucleotide sequence ID" value="NZ_JANAFB010000011.1"/>
</dbReference>
<organism evidence="2 3">
    <name type="scientific">Rothia santali</name>
    <dbReference type="NCBI Taxonomy" id="2949643"/>
    <lineage>
        <taxon>Bacteria</taxon>
        <taxon>Bacillati</taxon>
        <taxon>Actinomycetota</taxon>
        <taxon>Actinomycetes</taxon>
        <taxon>Micrococcales</taxon>
        <taxon>Micrococcaceae</taxon>
        <taxon>Rothia</taxon>
    </lineage>
</organism>
<dbReference type="Proteomes" id="UP001139502">
    <property type="component" value="Unassembled WGS sequence"/>
</dbReference>
<comment type="caution">
    <text evidence="2">The sequence shown here is derived from an EMBL/GenBank/DDBJ whole genome shotgun (WGS) entry which is preliminary data.</text>
</comment>
<accession>A0A9X2HH63</accession>
<keyword evidence="3" id="KW-1185">Reference proteome</keyword>
<name>A0A9X2HH63_9MICC</name>
<evidence type="ECO:0000313" key="2">
    <source>
        <dbReference type="EMBL" id="MCP3425641.1"/>
    </source>
</evidence>
<feature type="compositionally biased region" description="Basic and acidic residues" evidence="1">
    <location>
        <begin position="92"/>
        <end position="115"/>
    </location>
</feature>
<evidence type="ECO:0000256" key="1">
    <source>
        <dbReference type="SAM" id="MobiDB-lite"/>
    </source>
</evidence>
<feature type="compositionally biased region" description="Low complexity" evidence="1">
    <location>
        <begin position="78"/>
        <end position="91"/>
    </location>
</feature>
<proteinExistence type="predicted"/>
<gene>
    <name evidence="2" type="ORF">NBM05_06335</name>
</gene>
<feature type="region of interest" description="Disordered" evidence="1">
    <location>
        <begin position="67"/>
        <end position="135"/>
    </location>
</feature>
<reference evidence="2" key="1">
    <citation type="submission" date="2022-06" db="EMBL/GenBank/DDBJ databases">
        <title>Rothia sp. isolated from sandalwood seedling.</title>
        <authorList>
            <person name="Tuikhar N."/>
            <person name="Kirdat K."/>
            <person name="Thorat V."/>
            <person name="Swetha P."/>
            <person name="Padma S."/>
            <person name="Sundararaj R."/>
            <person name="Yadav A."/>
        </authorList>
    </citation>
    <scope>NUCLEOTIDE SEQUENCE</scope>
    <source>
        <strain evidence="2">AR01</strain>
    </source>
</reference>
<dbReference type="EMBL" id="JANAFB010000011">
    <property type="protein sequence ID" value="MCP3425641.1"/>
    <property type="molecule type" value="Genomic_DNA"/>
</dbReference>